<accession>A0A7G9WAX9</accession>
<dbReference type="KEGG" id="acae:HYG86_14225"/>
<evidence type="ECO:0000313" key="3">
    <source>
        <dbReference type="Proteomes" id="UP000516160"/>
    </source>
</evidence>
<reference evidence="2 3" key="1">
    <citation type="submission" date="2020-07" db="EMBL/GenBank/DDBJ databases">
        <title>Alkalicella. sp. LB2 genome.</title>
        <authorList>
            <person name="Postec A."/>
            <person name="Quemeneur M."/>
        </authorList>
    </citation>
    <scope>NUCLEOTIDE SEQUENCE [LARGE SCALE GENOMIC DNA]</scope>
    <source>
        <strain evidence="2 3">LB2</strain>
    </source>
</reference>
<sequence length="90" mass="10382">MESMKFCQSCGMPMGQTDEMYGLNADGSKSEDYCKYCYVNGRFNKVDETMEEMIETCIPFMVKEGISAEKARKMLEEQLPTLKRWRPGKA</sequence>
<name>A0A7G9WAX9_ALKCA</name>
<gene>
    <name evidence="2" type="ORF">HYG86_14225</name>
</gene>
<dbReference type="InterPro" id="IPR025868">
    <property type="entry name" value="Zn_ribbon_dom_put"/>
</dbReference>
<evidence type="ECO:0000259" key="1">
    <source>
        <dbReference type="Pfam" id="PF12674"/>
    </source>
</evidence>
<dbReference type="Pfam" id="PF12674">
    <property type="entry name" value="Zn_ribbon_2"/>
    <property type="match status" value="1"/>
</dbReference>
<proteinExistence type="predicted"/>
<dbReference type="Proteomes" id="UP000516160">
    <property type="component" value="Chromosome"/>
</dbReference>
<dbReference type="EMBL" id="CP058559">
    <property type="protein sequence ID" value="QNO15841.1"/>
    <property type="molecule type" value="Genomic_DNA"/>
</dbReference>
<protein>
    <submittedName>
        <fullName evidence="2">Transcriptional regulator</fullName>
    </submittedName>
</protein>
<dbReference type="AlphaFoldDB" id="A0A7G9WAX9"/>
<feature type="domain" description="Putative zinc ribbon" evidence="1">
    <location>
        <begin position="6"/>
        <end position="86"/>
    </location>
</feature>
<organism evidence="2 3">
    <name type="scientific">Alkalicella caledoniensis</name>
    <dbReference type="NCBI Taxonomy" id="2731377"/>
    <lineage>
        <taxon>Bacteria</taxon>
        <taxon>Bacillati</taxon>
        <taxon>Bacillota</taxon>
        <taxon>Clostridia</taxon>
        <taxon>Eubacteriales</taxon>
        <taxon>Proteinivoracaceae</taxon>
        <taxon>Alkalicella</taxon>
    </lineage>
</organism>
<keyword evidence="3" id="KW-1185">Reference proteome</keyword>
<evidence type="ECO:0000313" key="2">
    <source>
        <dbReference type="EMBL" id="QNO15841.1"/>
    </source>
</evidence>